<gene>
    <name evidence="1" type="ORF">Dpep_2417</name>
</gene>
<dbReference type="EMBL" id="ABTR02000001">
    <property type="protein sequence ID" value="EFC92439.1"/>
    <property type="molecule type" value="Genomic_DNA"/>
</dbReference>
<dbReference type="AlphaFoldDB" id="D2Z4U5"/>
<keyword evidence="2" id="KW-1185">Reference proteome</keyword>
<name>D2Z4U5_9BACT</name>
<evidence type="ECO:0000313" key="2">
    <source>
        <dbReference type="Proteomes" id="UP000006427"/>
    </source>
</evidence>
<protein>
    <recommendedName>
        <fullName evidence="3">PDZ domain-containing protein</fullName>
    </recommendedName>
</protein>
<dbReference type="STRING" id="469381.Dpep_2417"/>
<dbReference type="SUPFAM" id="SSF50156">
    <property type="entry name" value="PDZ domain-like"/>
    <property type="match status" value="1"/>
</dbReference>
<proteinExistence type="predicted"/>
<dbReference type="PaxDb" id="469381-Dpep_2417"/>
<sequence>MPCVATAEGGVLSGISFSTINGTVVAEEVDPLRVAEDGGIVDGDRIISVDGQDVSLAEDLDSYVEERLADGRSIILEVEGSGNRRLAWVRLPKISKADARFLDVYMQIRGHWNDMLSVWDSACSLYYDVRSGAEDKALFRSSVLKETGELQRLRTVLIETKVPSLPGPFWAELSRAKEFMEWTAFAMDEAIQNMASEVENRNSVRRRMDSVKWGRSAAERHLSLAFRESGMVMERSFL</sequence>
<accession>D2Z4U5</accession>
<dbReference type="Gene3D" id="2.30.42.10">
    <property type="match status" value="1"/>
</dbReference>
<dbReference type="InterPro" id="IPR036034">
    <property type="entry name" value="PDZ_sf"/>
</dbReference>
<evidence type="ECO:0000313" key="1">
    <source>
        <dbReference type="EMBL" id="EFC92439.1"/>
    </source>
</evidence>
<reference evidence="1 2" key="1">
    <citation type="journal article" date="2010" name="Stand. Genomic Sci.">
        <title>Permanent draft genome sequence of Dethiosulfovibrio peptidovorans type strain (SEBR 4207).</title>
        <authorList>
            <person name="Labutti K."/>
            <person name="Mayilraj S."/>
            <person name="Clum A."/>
            <person name="Lucas S."/>
            <person name="Glavina Del Rio T."/>
            <person name="Nolan M."/>
            <person name="Tice H."/>
            <person name="Cheng J.F."/>
            <person name="Pitluck S."/>
            <person name="Liolios K."/>
            <person name="Ivanova N."/>
            <person name="Mavromatis K."/>
            <person name="Mikhailova N."/>
            <person name="Pati A."/>
            <person name="Goodwin L."/>
            <person name="Chen A."/>
            <person name="Palaniappan K."/>
            <person name="Land M."/>
            <person name="Hauser L."/>
            <person name="Chang Y.J."/>
            <person name="Jeffries C.D."/>
            <person name="Rohde M."/>
            <person name="Spring S."/>
            <person name="Goker M."/>
            <person name="Woyke T."/>
            <person name="Bristow J."/>
            <person name="Eisen J.A."/>
            <person name="Markowitz V."/>
            <person name="Hugenholtz P."/>
            <person name="Kyrpides N.C."/>
            <person name="Klenk H.P."/>
            <person name="Lapidus A."/>
        </authorList>
    </citation>
    <scope>NUCLEOTIDE SEQUENCE [LARGE SCALE GENOMIC DNA]</scope>
    <source>
        <strain evidence="1 2">DSM 11002</strain>
    </source>
</reference>
<dbReference type="Proteomes" id="UP000006427">
    <property type="component" value="Unassembled WGS sequence"/>
</dbReference>
<organism evidence="1 2">
    <name type="scientific">Dethiosulfovibrio peptidovorans DSM 11002</name>
    <dbReference type="NCBI Taxonomy" id="469381"/>
    <lineage>
        <taxon>Bacteria</taxon>
        <taxon>Thermotogati</taxon>
        <taxon>Synergistota</taxon>
        <taxon>Synergistia</taxon>
        <taxon>Synergistales</taxon>
        <taxon>Dethiosulfovibrionaceae</taxon>
        <taxon>Dethiosulfovibrio</taxon>
    </lineage>
</organism>
<evidence type="ECO:0008006" key="3">
    <source>
        <dbReference type="Google" id="ProtNLM"/>
    </source>
</evidence>
<comment type="caution">
    <text evidence="1">The sequence shown here is derived from an EMBL/GenBank/DDBJ whole genome shotgun (WGS) entry which is preliminary data.</text>
</comment>